<feature type="transmembrane region" description="Helical" evidence="1">
    <location>
        <begin position="73"/>
        <end position="90"/>
    </location>
</feature>
<dbReference type="EMBL" id="JACIJB010000013">
    <property type="protein sequence ID" value="MBB5661622.1"/>
    <property type="molecule type" value="Genomic_DNA"/>
</dbReference>
<keyword evidence="4" id="KW-1185">Reference proteome</keyword>
<dbReference type="OrthoDB" id="9943772at2"/>
<evidence type="ECO:0000313" key="4">
    <source>
        <dbReference type="Proteomes" id="UP000548978"/>
    </source>
</evidence>
<name>A0A7W9A5G7_9CAUL</name>
<evidence type="ECO:0000313" key="3">
    <source>
        <dbReference type="EMBL" id="MBB5661622.1"/>
    </source>
</evidence>
<keyword evidence="1" id="KW-1133">Transmembrane helix</keyword>
<protein>
    <submittedName>
        <fullName evidence="3">Uncharacterized protein</fullName>
    </submittedName>
</protein>
<dbReference type="RefSeq" id="WP_123286121.1">
    <property type="nucleotide sequence ID" value="NZ_JACIJB010000013.1"/>
</dbReference>
<feature type="transmembrane region" description="Helical" evidence="1">
    <location>
        <begin position="137"/>
        <end position="154"/>
    </location>
</feature>
<dbReference type="Proteomes" id="UP000548978">
    <property type="component" value="Unassembled WGS sequence"/>
</dbReference>
<sequence length="174" mass="18853">MAQLHPAWLLLVTLLAFAGQMASVSATPQIIILASVCVLGAMSFLLGWTYAIYRVARDVSAKNNIEQGPNRSWVFRLAAVAILVLPIGLLDLPPVLAGLRDLVGGVVVLPFFASYWLAAGALVTAEGHPVRYPTNKAVGTFLLVFYSFIGAWYLRPRIRAVLEAPPAEEPVRLD</sequence>
<comment type="caution">
    <text evidence="3">The sequence shown here is derived from an EMBL/GenBank/DDBJ whole genome shotgun (WGS) entry which is preliminary data.</text>
</comment>
<dbReference type="AlphaFoldDB" id="A0A7W9A5G7"/>
<evidence type="ECO:0000256" key="2">
    <source>
        <dbReference type="SAM" id="SignalP"/>
    </source>
</evidence>
<organism evidence="3 4">
    <name type="scientific">Brevundimonas halotolerans</name>
    <dbReference type="NCBI Taxonomy" id="69670"/>
    <lineage>
        <taxon>Bacteria</taxon>
        <taxon>Pseudomonadati</taxon>
        <taxon>Pseudomonadota</taxon>
        <taxon>Alphaproteobacteria</taxon>
        <taxon>Caulobacterales</taxon>
        <taxon>Caulobacteraceae</taxon>
        <taxon>Brevundimonas</taxon>
    </lineage>
</organism>
<accession>A0A7W9A5G7</accession>
<feature type="signal peptide" evidence="2">
    <location>
        <begin position="1"/>
        <end position="18"/>
    </location>
</feature>
<feature type="chain" id="PRO_5030563533" evidence="2">
    <location>
        <begin position="19"/>
        <end position="174"/>
    </location>
</feature>
<feature type="transmembrane region" description="Helical" evidence="1">
    <location>
        <begin position="102"/>
        <end position="125"/>
    </location>
</feature>
<keyword evidence="2" id="KW-0732">Signal</keyword>
<keyword evidence="1" id="KW-0472">Membrane</keyword>
<gene>
    <name evidence="3" type="ORF">FHS65_002387</name>
</gene>
<proteinExistence type="predicted"/>
<evidence type="ECO:0000256" key="1">
    <source>
        <dbReference type="SAM" id="Phobius"/>
    </source>
</evidence>
<feature type="transmembrane region" description="Helical" evidence="1">
    <location>
        <begin position="32"/>
        <end position="53"/>
    </location>
</feature>
<keyword evidence="1" id="KW-0812">Transmembrane</keyword>
<reference evidence="3 4" key="1">
    <citation type="submission" date="2020-08" db="EMBL/GenBank/DDBJ databases">
        <title>Genomic Encyclopedia of Type Strains, Phase IV (KMG-IV): sequencing the most valuable type-strain genomes for metagenomic binning, comparative biology and taxonomic classification.</title>
        <authorList>
            <person name="Goeker M."/>
        </authorList>
    </citation>
    <scope>NUCLEOTIDE SEQUENCE [LARGE SCALE GENOMIC DNA]</scope>
    <source>
        <strain evidence="3 4">DSM 24448</strain>
    </source>
</reference>